<evidence type="ECO:0000313" key="11">
    <source>
        <dbReference type="EMBL" id="MFD1672480.1"/>
    </source>
</evidence>
<comment type="pathway">
    <text evidence="1 9">Sulfur metabolism; glutathione biosynthesis; glutathione from L-cysteine and L-glutamate: step 1/2.</text>
</comment>
<feature type="domain" description="Glutamate--cysteine ligase" evidence="10">
    <location>
        <begin position="259"/>
        <end position="333"/>
    </location>
</feature>
<gene>
    <name evidence="11" type="ORF">ACFQ5M_10245</name>
</gene>
<comment type="caution">
    <text evidence="11">The sequence shown here is derived from an EMBL/GenBank/DDBJ whole genome shotgun (WGS) entry which is preliminary data.</text>
</comment>
<reference evidence="12" key="1">
    <citation type="journal article" date="2019" name="Int. J. Syst. Evol. Microbiol.">
        <title>The Global Catalogue of Microorganisms (GCM) 10K type strain sequencing project: providing services to taxonomists for standard genome sequencing and annotation.</title>
        <authorList>
            <consortium name="The Broad Institute Genomics Platform"/>
            <consortium name="The Broad Institute Genome Sequencing Center for Infectious Disease"/>
            <person name="Wu L."/>
            <person name="Ma J."/>
        </authorList>
    </citation>
    <scope>NUCLEOTIDE SEQUENCE [LARGE SCALE GENOMIC DNA]</scope>
    <source>
        <strain evidence="12">CCM 8896</strain>
    </source>
</reference>
<keyword evidence="12" id="KW-1185">Reference proteome</keyword>
<name>A0ABW4J932_9LACO</name>
<protein>
    <recommendedName>
        <fullName evidence="2 9">Glutamate--cysteine ligase</fullName>
        <ecNumber evidence="2 9">6.3.2.2</ecNumber>
    </recommendedName>
</protein>
<dbReference type="SUPFAM" id="SSF55931">
    <property type="entry name" value="Glutamine synthetase/guanido kinase"/>
    <property type="match status" value="1"/>
</dbReference>
<dbReference type="RefSeq" id="WP_125712077.1">
    <property type="nucleotide sequence ID" value="NZ_JBHTOP010000026.1"/>
</dbReference>
<keyword evidence="4 8" id="KW-0317">Glutathione biosynthesis</keyword>
<evidence type="ECO:0000256" key="7">
    <source>
        <dbReference type="ARBA" id="ARBA00048819"/>
    </source>
</evidence>
<dbReference type="EMBL" id="JBHTOP010000026">
    <property type="protein sequence ID" value="MFD1672480.1"/>
    <property type="molecule type" value="Genomic_DNA"/>
</dbReference>
<evidence type="ECO:0000259" key="10">
    <source>
        <dbReference type="Pfam" id="PF04262"/>
    </source>
</evidence>
<comment type="similarity">
    <text evidence="8">Belongs to the glutamate--cysteine ligase type 1 family.</text>
</comment>
<evidence type="ECO:0000256" key="3">
    <source>
        <dbReference type="ARBA" id="ARBA00022598"/>
    </source>
</evidence>
<dbReference type="Proteomes" id="UP001597267">
    <property type="component" value="Unassembled WGS sequence"/>
</dbReference>
<evidence type="ECO:0000256" key="1">
    <source>
        <dbReference type="ARBA" id="ARBA00005006"/>
    </source>
</evidence>
<dbReference type="InterPro" id="IPR006334">
    <property type="entry name" value="Glut_cys_ligase"/>
</dbReference>
<dbReference type="InterPro" id="IPR007370">
    <property type="entry name" value="Glu_cys_ligase"/>
</dbReference>
<dbReference type="PANTHER" id="PTHR38761">
    <property type="entry name" value="GLUTAMATE--CYSTEINE LIGASE"/>
    <property type="match status" value="1"/>
</dbReference>
<sequence>MIPNLQQAVKKLKLTDHLLNGAMGVEVEEHRLQNTGHLSTHPYPETFGSRNFHPTLQSDFGESQMELITIPKHNETQVLNYLDTLQTIVHQQLHQDETIWPISMPPFLSTQDKKFISQNFGRPYFQSYRNYLEKVYGIEQELITGIHINFSIPEEIFKTLYQDLNTGQDYIAFKNQLYFRVAQNMALNRWLITYLFGASPISENTYWRLPEDLTTPVRSIRSSSYGYSNTPDIHIDYQSLHGQISKIDQYVANQTFFSSHEFYGPIRVKSAEKLAVLEKEGIRYLEMRMFDLNPFAKDLVGLKRLQFIRLLAIYSFCQEPPKDMKAAYEEANQLNEAIALGRPDQKPAWLYDKATALLTALSEFAANLNFPKVYLDVLAEIEPQIKTPELTIGAKVAAEIKDGSLIEFGRKQGQKHKLAYLPASDQPLPLTDNLSENQQFLVHQALIHGFDVNWDKLNVYVKHDQKRQVFTNTELHSLAQADQWLKSKFGTIDLK</sequence>
<keyword evidence="6" id="KW-0067">ATP-binding</keyword>
<dbReference type="InterPro" id="IPR014746">
    <property type="entry name" value="Gln_synth/guanido_kin_cat_dom"/>
</dbReference>
<proteinExistence type="inferred from homology"/>
<comment type="catalytic activity">
    <reaction evidence="7 9">
        <text>L-cysteine + L-glutamate + ATP = gamma-L-glutamyl-L-cysteine + ADP + phosphate + H(+)</text>
        <dbReference type="Rhea" id="RHEA:13285"/>
        <dbReference type="ChEBI" id="CHEBI:15378"/>
        <dbReference type="ChEBI" id="CHEBI:29985"/>
        <dbReference type="ChEBI" id="CHEBI:30616"/>
        <dbReference type="ChEBI" id="CHEBI:35235"/>
        <dbReference type="ChEBI" id="CHEBI:43474"/>
        <dbReference type="ChEBI" id="CHEBI:58173"/>
        <dbReference type="ChEBI" id="CHEBI:456216"/>
        <dbReference type="EC" id="6.3.2.2"/>
    </reaction>
</comment>
<evidence type="ECO:0000256" key="4">
    <source>
        <dbReference type="ARBA" id="ARBA00022684"/>
    </source>
</evidence>
<evidence type="ECO:0000256" key="9">
    <source>
        <dbReference type="RuleBase" id="RU004391"/>
    </source>
</evidence>
<evidence type="ECO:0000256" key="8">
    <source>
        <dbReference type="RuleBase" id="RU003544"/>
    </source>
</evidence>
<evidence type="ECO:0000256" key="6">
    <source>
        <dbReference type="ARBA" id="ARBA00022840"/>
    </source>
</evidence>
<accession>A0ABW4J932</accession>
<dbReference type="PANTHER" id="PTHR38761:SF1">
    <property type="entry name" value="GLUTAMATE--CYSTEINE LIGASE"/>
    <property type="match status" value="1"/>
</dbReference>
<feature type="domain" description="Glutamate--cysteine ligase" evidence="10">
    <location>
        <begin position="9"/>
        <end position="253"/>
    </location>
</feature>
<evidence type="ECO:0000256" key="5">
    <source>
        <dbReference type="ARBA" id="ARBA00022741"/>
    </source>
</evidence>
<evidence type="ECO:0000313" key="12">
    <source>
        <dbReference type="Proteomes" id="UP001597267"/>
    </source>
</evidence>
<dbReference type="Pfam" id="PF04262">
    <property type="entry name" value="Glu_cys_ligase"/>
    <property type="match status" value="2"/>
</dbReference>
<keyword evidence="5" id="KW-0547">Nucleotide-binding</keyword>
<organism evidence="11 12">
    <name type="scientific">Agrilactobacillus yilanensis</name>
    <dbReference type="NCBI Taxonomy" id="2485997"/>
    <lineage>
        <taxon>Bacteria</taxon>
        <taxon>Bacillati</taxon>
        <taxon>Bacillota</taxon>
        <taxon>Bacilli</taxon>
        <taxon>Lactobacillales</taxon>
        <taxon>Lactobacillaceae</taxon>
        <taxon>Agrilactobacillus</taxon>
    </lineage>
</organism>
<dbReference type="Gene3D" id="3.30.590.20">
    <property type="match status" value="1"/>
</dbReference>
<dbReference type="EC" id="6.3.2.2" evidence="2 9"/>
<keyword evidence="3 8" id="KW-0436">Ligase</keyword>
<evidence type="ECO:0000256" key="2">
    <source>
        <dbReference type="ARBA" id="ARBA00012220"/>
    </source>
</evidence>